<evidence type="ECO:0000256" key="14">
    <source>
        <dbReference type="HAMAP-Rule" id="MF_00047"/>
    </source>
</evidence>
<dbReference type="InterPro" id="IPR016185">
    <property type="entry name" value="PreATP-grasp_dom_sf"/>
</dbReference>
<dbReference type="Gene3D" id="3.30.1490.20">
    <property type="entry name" value="ATP-grasp fold, A domain"/>
    <property type="match status" value="1"/>
</dbReference>
<dbReference type="PROSITE" id="PS00843">
    <property type="entry name" value="DALA_DALA_LIGASE_1"/>
    <property type="match status" value="1"/>
</dbReference>
<dbReference type="PIRSF" id="PIRSF039102">
    <property type="entry name" value="Ddl/VanB"/>
    <property type="match status" value="1"/>
</dbReference>
<evidence type="ECO:0000256" key="6">
    <source>
        <dbReference type="ARBA" id="ARBA00022490"/>
    </source>
</evidence>
<feature type="binding site" evidence="16">
    <location>
        <position position="268"/>
    </location>
    <ligand>
        <name>Mg(2+)</name>
        <dbReference type="ChEBI" id="CHEBI:18420"/>
        <label>1</label>
    </ligand>
</feature>
<evidence type="ECO:0000256" key="4">
    <source>
        <dbReference type="ARBA" id="ARBA00010871"/>
    </source>
</evidence>
<feature type="binding site" evidence="16">
    <location>
        <position position="287"/>
    </location>
    <ligand>
        <name>Mg(2+)</name>
        <dbReference type="ChEBI" id="CHEBI:18420"/>
        <label>2</label>
    </ligand>
</feature>
<accession>A0AAC9KCS8</accession>
<dbReference type="SUPFAM" id="SSF52440">
    <property type="entry name" value="PreATP-grasp domain"/>
    <property type="match status" value="1"/>
</dbReference>
<evidence type="ECO:0000259" key="18">
    <source>
        <dbReference type="PROSITE" id="PS50975"/>
    </source>
</evidence>
<dbReference type="InterPro" id="IPR011095">
    <property type="entry name" value="Dala_Dala_lig_C"/>
</dbReference>
<keyword evidence="8 17" id="KW-0547">Nucleotide-binding</keyword>
<gene>
    <name evidence="14" type="primary">ddl</name>
    <name evidence="19" type="ORF">GbCGDNIH9_0426</name>
</gene>
<evidence type="ECO:0000256" key="17">
    <source>
        <dbReference type="PROSITE-ProRule" id="PRU00409"/>
    </source>
</evidence>
<comment type="subcellular location">
    <subcellularLocation>
        <location evidence="3 14">Cytoplasm</location>
    </subcellularLocation>
</comment>
<comment type="similarity">
    <text evidence="4 14">Belongs to the D-alanine--D-alanine ligase family.</text>
</comment>
<dbReference type="GO" id="GO:0009252">
    <property type="term" value="P:peptidoglycan biosynthetic process"/>
    <property type="evidence" value="ECO:0007669"/>
    <property type="project" value="UniProtKB-UniRule"/>
</dbReference>
<reference evidence="20" key="1">
    <citation type="submission" date="2016-11" db="EMBL/GenBank/DDBJ databases">
        <title>Comparative genomic and phenotypic analysis of Granulibacter bethesdensis clinical isolates from patients with chronic granulomatous disease.</title>
        <authorList>
            <person name="Zarember K.A."/>
            <person name="Porcella S.F."/>
            <person name="Chu J."/>
            <person name="Ding L."/>
            <person name="Dahlstrom E."/>
            <person name="Barbian K."/>
            <person name="Martens C."/>
            <person name="Sykora L."/>
            <person name="Kramer S."/>
            <person name="Pettinato A.M."/>
            <person name="Hong H."/>
            <person name="Wald G."/>
            <person name="Berg L.J."/>
            <person name="Rogge L.S."/>
            <person name="Greenberg D.E."/>
            <person name="Falcone E.L."/>
            <person name="Neves J.F."/>
            <person name="Simoes M.J."/>
            <person name="Casal M."/>
            <person name="Rodriguez-Lopez F.C."/>
            <person name="Zelazny A."/>
            <person name="Gallin J.I."/>
            <person name="Holland S.M."/>
        </authorList>
    </citation>
    <scope>NUCLEOTIDE SEQUENCE [LARGE SCALE GENOMIC DNA]</scope>
    <source>
        <strain evidence="20">NIH9.1</strain>
    </source>
</reference>
<dbReference type="InterPro" id="IPR000291">
    <property type="entry name" value="D-Ala_lig_Van_CS"/>
</dbReference>
<dbReference type="SUPFAM" id="SSF56059">
    <property type="entry name" value="Glutathione synthetase ATP-binding domain-like"/>
    <property type="match status" value="1"/>
</dbReference>
<feature type="domain" description="ATP-grasp" evidence="18">
    <location>
        <begin position="121"/>
        <end position="318"/>
    </location>
</feature>
<evidence type="ECO:0000256" key="13">
    <source>
        <dbReference type="ARBA" id="ARBA00047614"/>
    </source>
</evidence>
<keyword evidence="16" id="KW-0479">Metal-binding</keyword>
<dbReference type="GO" id="GO:0008716">
    <property type="term" value="F:D-alanine-D-alanine ligase activity"/>
    <property type="evidence" value="ECO:0007669"/>
    <property type="project" value="UniProtKB-UniRule"/>
</dbReference>
<dbReference type="PROSITE" id="PS00844">
    <property type="entry name" value="DALA_DALA_LIGASE_2"/>
    <property type="match status" value="1"/>
</dbReference>
<evidence type="ECO:0000256" key="9">
    <source>
        <dbReference type="ARBA" id="ARBA00022840"/>
    </source>
</evidence>
<keyword evidence="9 17" id="KW-0067">ATP-binding</keyword>
<dbReference type="Proteomes" id="UP000182373">
    <property type="component" value="Chromosome"/>
</dbReference>
<dbReference type="NCBIfam" id="TIGR01205">
    <property type="entry name" value="D_ala_D_alaTIGR"/>
    <property type="match status" value="1"/>
</dbReference>
<keyword evidence="12 14" id="KW-0961">Cell wall biogenesis/degradation</keyword>
<name>A0AAC9KCS8_9PROT</name>
<feature type="binding site" evidence="16">
    <location>
        <position position="285"/>
    </location>
    <ligand>
        <name>Mg(2+)</name>
        <dbReference type="ChEBI" id="CHEBI:18420"/>
        <label>1</label>
    </ligand>
</feature>
<evidence type="ECO:0000256" key="1">
    <source>
        <dbReference type="ARBA" id="ARBA00001936"/>
    </source>
</evidence>
<dbReference type="InterPro" id="IPR005905">
    <property type="entry name" value="D_ala_D_ala"/>
</dbReference>
<comment type="cofactor">
    <cofactor evidence="16">
        <name>Mg(2+)</name>
        <dbReference type="ChEBI" id="CHEBI:18420"/>
    </cofactor>
    <cofactor evidence="16">
        <name>Mn(2+)</name>
        <dbReference type="ChEBI" id="CHEBI:29035"/>
    </cofactor>
    <text evidence="16">Binds 2 magnesium or manganese ions per subunit.</text>
</comment>
<evidence type="ECO:0000313" key="20">
    <source>
        <dbReference type="Proteomes" id="UP000182373"/>
    </source>
</evidence>
<dbReference type="Pfam" id="PF07478">
    <property type="entry name" value="Dala_Dala_lig_C"/>
    <property type="match status" value="1"/>
</dbReference>
<dbReference type="PANTHER" id="PTHR23132:SF23">
    <property type="entry name" value="D-ALANINE--D-ALANINE LIGASE B"/>
    <property type="match status" value="1"/>
</dbReference>
<dbReference type="GO" id="GO:0046872">
    <property type="term" value="F:metal ion binding"/>
    <property type="evidence" value="ECO:0007669"/>
    <property type="project" value="UniProtKB-KW"/>
</dbReference>
<keyword evidence="10 14" id="KW-0133">Cell shape</keyword>
<dbReference type="PROSITE" id="PS50975">
    <property type="entry name" value="ATP_GRASP"/>
    <property type="match status" value="1"/>
</dbReference>
<evidence type="ECO:0000256" key="8">
    <source>
        <dbReference type="ARBA" id="ARBA00022741"/>
    </source>
</evidence>
<comment type="function">
    <text evidence="2 14">Cell wall formation.</text>
</comment>
<feature type="binding site" evidence="16">
    <location>
        <position position="285"/>
    </location>
    <ligand>
        <name>Mg(2+)</name>
        <dbReference type="ChEBI" id="CHEBI:18420"/>
        <label>2</label>
    </ligand>
</feature>
<keyword evidence="16" id="KW-0460">Magnesium</keyword>
<keyword evidence="11 14" id="KW-0573">Peptidoglycan synthesis</keyword>
<comment type="catalytic activity">
    <reaction evidence="13 14">
        <text>2 D-alanine + ATP = D-alanyl-D-alanine + ADP + phosphate + H(+)</text>
        <dbReference type="Rhea" id="RHEA:11224"/>
        <dbReference type="ChEBI" id="CHEBI:15378"/>
        <dbReference type="ChEBI" id="CHEBI:30616"/>
        <dbReference type="ChEBI" id="CHEBI:43474"/>
        <dbReference type="ChEBI" id="CHEBI:57416"/>
        <dbReference type="ChEBI" id="CHEBI:57822"/>
        <dbReference type="ChEBI" id="CHEBI:456216"/>
        <dbReference type="EC" id="6.3.2.4"/>
    </reaction>
</comment>
<protein>
    <recommendedName>
        <fullName evidence="5 14">D-alanine--D-alanine ligase</fullName>
        <ecNumber evidence="5 14">6.3.2.4</ecNumber>
    </recommendedName>
    <alternativeName>
        <fullName evidence="14">D-Ala-D-Ala ligase</fullName>
    </alternativeName>
    <alternativeName>
        <fullName evidence="14">D-alanylalanine synthetase</fullName>
    </alternativeName>
</protein>
<evidence type="ECO:0000256" key="2">
    <source>
        <dbReference type="ARBA" id="ARBA00003921"/>
    </source>
</evidence>
<dbReference type="InterPro" id="IPR011127">
    <property type="entry name" value="Dala_Dala_lig_N"/>
</dbReference>
<dbReference type="PANTHER" id="PTHR23132">
    <property type="entry name" value="D-ALANINE--D-ALANINE LIGASE"/>
    <property type="match status" value="1"/>
</dbReference>
<dbReference type="GO" id="GO:0008360">
    <property type="term" value="P:regulation of cell shape"/>
    <property type="evidence" value="ECO:0007669"/>
    <property type="project" value="UniProtKB-KW"/>
</dbReference>
<feature type="active site" evidence="15">
    <location>
        <position position="296"/>
    </location>
</feature>
<dbReference type="Gene3D" id="3.40.50.20">
    <property type="match status" value="1"/>
</dbReference>
<dbReference type="HAMAP" id="MF_00047">
    <property type="entry name" value="Dala_Dala_lig"/>
    <property type="match status" value="1"/>
</dbReference>
<keyword evidence="16" id="KW-0464">Manganese</keyword>
<evidence type="ECO:0000256" key="12">
    <source>
        <dbReference type="ARBA" id="ARBA00023316"/>
    </source>
</evidence>
<dbReference type="GO" id="GO:0005524">
    <property type="term" value="F:ATP binding"/>
    <property type="evidence" value="ECO:0007669"/>
    <property type="project" value="UniProtKB-UniRule"/>
</dbReference>
<dbReference type="Pfam" id="PF01820">
    <property type="entry name" value="Dala_Dala_lig_N"/>
    <property type="match status" value="2"/>
</dbReference>
<evidence type="ECO:0000313" key="19">
    <source>
        <dbReference type="EMBL" id="APH53663.1"/>
    </source>
</evidence>
<evidence type="ECO:0000256" key="3">
    <source>
        <dbReference type="ARBA" id="ARBA00004496"/>
    </source>
</evidence>
<evidence type="ECO:0000256" key="16">
    <source>
        <dbReference type="PIRSR" id="PIRSR039102-3"/>
    </source>
</evidence>
<evidence type="ECO:0000256" key="11">
    <source>
        <dbReference type="ARBA" id="ARBA00022984"/>
    </source>
</evidence>
<comment type="pathway">
    <text evidence="14">Cell wall biogenesis; peptidoglycan biosynthesis.</text>
</comment>
<keyword evidence="7 14" id="KW-0436">Ligase</keyword>
<dbReference type="AlphaFoldDB" id="A0AAC9KCS8"/>
<organism evidence="19 20">
    <name type="scientific">Granulibacter bethesdensis</name>
    <dbReference type="NCBI Taxonomy" id="364410"/>
    <lineage>
        <taxon>Bacteria</taxon>
        <taxon>Pseudomonadati</taxon>
        <taxon>Pseudomonadota</taxon>
        <taxon>Alphaproteobacteria</taxon>
        <taxon>Acetobacterales</taxon>
        <taxon>Acetobacteraceae</taxon>
        <taxon>Granulibacter</taxon>
    </lineage>
</organism>
<dbReference type="InterPro" id="IPR013815">
    <property type="entry name" value="ATP_grasp_subdomain_1"/>
</dbReference>
<proteinExistence type="inferred from homology"/>
<dbReference type="NCBIfam" id="NF002378">
    <property type="entry name" value="PRK01372.1"/>
    <property type="match status" value="1"/>
</dbReference>
<evidence type="ECO:0000256" key="15">
    <source>
        <dbReference type="PIRSR" id="PIRSR039102-1"/>
    </source>
</evidence>
<dbReference type="Gene3D" id="3.30.470.20">
    <property type="entry name" value="ATP-grasp fold, B domain"/>
    <property type="match status" value="1"/>
</dbReference>
<dbReference type="InterPro" id="IPR011761">
    <property type="entry name" value="ATP-grasp"/>
</dbReference>
<dbReference type="GO" id="GO:0071555">
    <property type="term" value="P:cell wall organization"/>
    <property type="evidence" value="ECO:0007669"/>
    <property type="project" value="UniProtKB-KW"/>
</dbReference>
<dbReference type="GO" id="GO:0005737">
    <property type="term" value="C:cytoplasm"/>
    <property type="evidence" value="ECO:0007669"/>
    <property type="project" value="UniProtKB-SubCell"/>
</dbReference>
<evidence type="ECO:0000256" key="5">
    <source>
        <dbReference type="ARBA" id="ARBA00012216"/>
    </source>
</evidence>
<dbReference type="EMBL" id="CP018191">
    <property type="protein sequence ID" value="APH53663.1"/>
    <property type="molecule type" value="Genomic_DNA"/>
</dbReference>
<evidence type="ECO:0000256" key="10">
    <source>
        <dbReference type="ARBA" id="ARBA00022960"/>
    </source>
</evidence>
<comment type="cofactor">
    <cofactor evidence="1">
        <name>Mn(2+)</name>
        <dbReference type="ChEBI" id="CHEBI:29035"/>
    </cofactor>
</comment>
<feature type="active site" evidence="15">
    <location>
        <position position="161"/>
    </location>
</feature>
<keyword evidence="6 14" id="KW-0963">Cytoplasm</keyword>
<evidence type="ECO:0000256" key="7">
    <source>
        <dbReference type="ARBA" id="ARBA00022598"/>
    </source>
</evidence>
<dbReference type="EC" id="6.3.2.4" evidence="5 14"/>
<feature type="active site" evidence="15">
    <location>
        <position position="33"/>
    </location>
</feature>
<sequence>MGNQTDRNPVPSAGVSVMSVRRVAVLYGGISEERAVSLVSGQQVVAALREAGYEVTPVEVGTDLRDTIAALTPAPDVVFNALHGRFGEDGAIQGVLDWLDIPYTHSGVRASAIAMDKAAARTAFLAAGLPVAEGRLVTVEELAEQDPLPRPFVIKPANEGSAVGVHILHEGDNRRTEIARGWSFGGQALVEEYIPGRELTVGVLNDRALTVTDIRPRSAFYDYESKYAEGGSRHILPAQMHPDAFQRALDVALAAHHALGCRGATRSDFRYDDTRGEPGRLVLLEVNTQPGLTPTSLLPEQAALMGVDFVSLCRWMVEQATCRA</sequence>